<organism evidence="2 3">
    <name type="scientific">Alteromonas hispanica</name>
    <dbReference type="NCBI Taxonomy" id="315421"/>
    <lineage>
        <taxon>Bacteria</taxon>
        <taxon>Pseudomonadati</taxon>
        <taxon>Pseudomonadota</taxon>
        <taxon>Gammaproteobacteria</taxon>
        <taxon>Alteromonadales</taxon>
        <taxon>Alteromonadaceae</taxon>
        <taxon>Alteromonas/Salinimonas group</taxon>
        <taxon>Alteromonas</taxon>
    </lineage>
</organism>
<protein>
    <submittedName>
        <fullName evidence="2">Uncharacterized protein</fullName>
    </submittedName>
</protein>
<gene>
    <name evidence="2" type="ORF">GTW09_02390</name>
</gene>
<evidence type="ECO:0000313" key="3">
    <source>
        <dbReference type="Proteomes" id="UP000478837"/>
    </source>
</evidence>
<name>A0A6L9MQN3_9ALTE</name>
<evidence type="ECO:0000256" key="1">
    <source>
        <dbReference type="SAM" id="Coils"/>
    </source>
</evidence>
<reference evidence="2 3" key="1">
    <citation type="submission" date="2020-01" db="EMBL/GenBank/DDBJ databases">
        <title>Genomes of bacteria type strains.</title>
        <authorList>
            <person name="Chen J."/>
            <person name="Zhu S."/>
            <person name="Yang J."/>
        </authorList>
    </citation>
    <scope>NUCLEOTIDE SEQUENCE [LARGE SCALE GENOMIC DNA]</scope>
    <source>
        <strain evidence="2 3">LMG 22958</strain>
    </source>
</reference>
<feature type="coiled-coil region" evidence="1">
    <location>
        <begin position="379"/>
        <end position="406"/>
    </location>
</feature>
<keyword evidence="3" id="KW-1185">Reference proteome</keyword>
<proteinExistence type="predicted"/>
<dbReference type="EMBL" id="JAAAWP010000001">
    <property type="protein sequence ID" value="NDW20377.1"/>
    <property type="molecule type" value="Genomic_DNA"/>
</dbReference>
<evidence type="ECO:0000313" key="2">
    <source>
        <dbReference type="EMBL" id="NDW20377.1"/>
    </source>
</evidence>
<accession>A0A6L9MQN3</accession>
<sequence>MRAERQAKAFFKQHKARALTPYQYSTKDQSFECLVCLDMFDMSYDRAKALAKRWKSKGRENLDGVCCPSCRKSWAQSRTLASQYAAMTDEQLIKLSEAAYESNTEASNPRPYCDTPHYNEMRRRKNEQGLSLVDQVNELLGRRRQRPELDNYTLDDWRGYLAERKYINQNAWKRADSHGLKKCRESGYFEQLKVEFFSNRLLFLSKNGGIFHCQSNEEKIFAQVLDALDLEFEAHPEWPFCLPNSSRNCLADFKAKVNGRVCFIEVWLVGKHLLKPSELNDTFLMKYTERRALKEQLIKQATGVCFDNFISIEARTLKNHGLETFLEEIKSVLHALGVNGLEIISSKLISEADQALCAASSLDSEWLLNYAIKNNLTHYTHFESSLERAIRRNQELKCELELKLAEYWRREPTSRFLEKPNLDDVKKFIAQRVDINTREAYQKACERGELPAGFLQNPVQYYDELTCWRELFGRPSLVDYDEARAIVRRLEVKGKTDFTQRRASIKESLDCNHPDYDLLKVKGNPGNPISGGYLEFTTWSDFTSNVESIGRNERNARNAELLELVKRGTLSEIVQALKSFKCESAAALRKEVGHKVMDALSEVNTSPFIELALFGNTRKNIKDLSAIAALVPEAALKNIDTWGRYRKANPEFQVFPYHIERELSGRQEGTWTEVIRILDTKRATFPLVSEWIQEGLTFVRSRL</sequence>
<comment type="caution">
    <text evidence="2">The sequence shown here is derived from an EMBL/GenBank/DDBJ whole genome shotgun (WGS) entry which is preliminary data.</text>
</comment>
<dbReference type="Proteomes" id="UP000478837">
    <property type="component" value="Unassembled WGS sequence"/>
</dbReference>
<dbReference type="RefSeq" id="WP_163109753.1">
    <property type="nucleotide sequence ID" value="NZ_JAAAWP010000001.1"/>
</dbReference>
<keyword evidence="1" id="KW-0175">Coiled coil</keyword>
<dbReference type="AlphaFoldDB" id="A0A6L9MQN3"/>